<dbReference type="EMBL" id="PXOA01001231">
    <property type="protein sequence ID" value="RFU71790.1"/>
    <property type="molecule type" value="Genomic_DNA"/>
</dbReference>
<protein>
    <recommendedName>
        <fullName evidence="5">DNA 3'-5' helicase</fullName>
        <ecNumber evidence="5">5.6.2.4</ecNumber>
    </recommendedName>
</protein>
<dbReference type="OrthoDB" id="10261556at2759"/>
<comment type="catalytic activity">
    <reaction evidence="4">
        <text>Couples ATP hydrolysis with the unwinding of duplex DNA by translocating in the 3'-5' direction.</text>
        <dbReference type="EC" id="5.6.2.4"/>
    </reaction>
</comment>
<feature type="compositionally biased region" description="Basic and acidic residues" evidence="6">
    <location>
        <begin position="722"/>
        <end position="732"/>
    </location>
</feature>
<dbReference type="GO" id="GO:0009378">
    <property type="term" value="F:four-way junction helicase activity"/>
    <property type="evidence" value="ECO:0007669"/>
    <property type="project" value="TreeGrafter"/>
</dbReference>
<dbReference type="InterPro" id="IPR011545">
    <property type="entry name" value="DEAD/DEAH_box_helicase_dom"/>
</dbReference>
<keyword evidence="3" id="KW-0067">ATP-binding</keyword>
<dbReference type="SMART" id="SM00487">
    <property type="entry name" value="DEXDc"/>
    <property type="match status" value="1"/>
</dbReference>
<dbReference type="SMART" id="SM00490">
    <property type="entry name" value="HELICc"/>
    <property type="match status" value="1"/>
</dbReference>
<evidence type="ECO:0000259" key="8">
    <source>
        <dbReference type="PROSITE" id="PS51194"/>
    </source>
</evidence>
<feature type="region of interest" description="Disordered" evidence="6">
    <location>
        <begin position="32"/>
        <end position="60"/>
    </location>
</feature>
<dbReference type="InterPro" id="IPR027417">
    <property type="entry name" value="P-loop_NTPase"/>
</dbReference>
<dbReference type="EC" id="5.6.2.4" evidence="5"/>
<feature type="domain" description="Helicase ATP-binding" evidence="7">
    <location>
        <begin position="786"/>
        <end position="944"/>
    </location>
</feature>
<evidence type="ECO:0000256" key="3">
    <source>
        <dbReference type="ARBA" id="ARBA00022840"/>
    </source>
</evidence>
<accession>A0A395N6N0</accession>
<comment type="similarity">
    <text evidence="1">Belongs to the helicase family. RecQ subfamily.</text>
</comment>
<dbReference type="Pfam" id="PF00270">
    <property type="entry name" value="DEAD"/>
    <property type="match status" value="1"/>
</dbReference>
<dbReference type="PROSITE" id="PS51194">
    <property type="entry name" value="HELICASE_CTER"/>
    <property type="match status" value="1"/>
</dbReference>
<feature type="compositionally biased region" description="Basic residues" evidence="6">
    <location>
        <begin position="49"/>
        <end position="58"/>
    </location>
</feature>
<feature type="domain" description="Helicase C-terminal" evidence="8">
    <location>
        <begin position="974"/>
        <end position="1133"/>
    </location>
</feature>
<evidence type="ECO:0000256" key="1">
    <source>
        <dbReference type="ARBA" id="ARBA00005446"/>
    </source>
</evidence>
<evidence type="ECO:0000256" key="5">
    <source>
        <dbReference type="ARBA" id="ARBA00034808"/>
    </source>
</evidence>
<dbReference type="GO" id="GO:0005694">
    <property type="term" value="C:chromosome"/>
    <property type="evidence" value="ECO:0007669"/>
    <property type="project" value="TreeGrafter"/>
</dbReference>
<dbReference type="InterPro" id="IPR014001">
    <property type="entry name" value="Helicase_ATP-bd"/>
</dbReference>
<evidence type="ECO:0000313" key="10">
    <source>
        <dbReference type="Proteomes" id="UP000266272"/>
    </source>
</evidence>
<evidence type="ECO:0000259" key="7">
    <source>
        <dbReference type="PROSITE" id="PS51192"/>
    </source>
</evidence>
<dbReference type="GO" id="GO:0005524">
    <property type="term" value="F:ATP binding"/>
    <property type="evidence" value="ECO:0007669"/>
    <property type="project" value="UniProtKB-KW"/>
</dbReference>
<dbReference type="SUPFAM" id="SSF52540">
    <property type="entry name" value="P-loop containing nucleoside triphosphate hydrolases"/>
    <property type="match status" value="1"/>
</dbReference>
<organism evidence="9 10">
    <name type="scientific">Trichoderma arundinaceum</name>
    <dbReference type="NCBI Taxonomy" id="490622"/>
    <lineage>
        <taxon>Eukaryota</taxon>
        <taxon>Fungi</taxon>
        <taxon>Dikarya</taxon>
        <taxon>Ascomycota</taxon>
        <taxon>Pezizomycotina</taxon>
        <taxon>Sordariomycetes</taxon>
        <taxon>Hypocreomycetidae</taxon>
        <taxon>Hypocreales</taxon>
        <taxon>Hypocreaceae</taxon>
        <taxon>Trichoderma</taxon>
    </lineage>
</organism>
<evidence type="ECO:0000313" key="9">
    <source>
        <dbReference type="EMBL" id="RFU71790.1"/>
    </source>
</evidence>
<reference evidence="9 10" key="1">
    <citation type="journal article" date="2018" name="PLoS Pathog.">
        <title>Evolution of structural diversity of trichothecenes, a family of toxins produced by plant pathogenic and entomopathogenic fungi.</title>
        <authorList>
            <person name="Proctor R.H."/>
            <person name="McCormick S.P."/>
            <person name="Kim H.S."/>
            <person name="Cardoza R.E."/>
            <person name="Stanley A.M."/>
            <person name="Lindo L."/>
            <person name="Kelly A."/>
            <person name="Brown D.W."/>
            <person name="Lee T."/>
            <person name="Vaughan M.M."/>
            <person name="Alexander N.J."/>
            <person name="Busman M."/>
            <person name="Gutierrez S."/>
        </authorList>
    </citation>
    <scope>NUCLEOTIDE SEQUENCE [LARGE SCALE GENOMIC DNA]</scope>
    <source>
        <strain evidence="9 10">IBT 40837</strain>
    </source>
</reference>
<keyword evidence="9" id="KW-0378">Hydrolase</keyword>
<comment type="caution">
    <text evidence="9">The sequence shown here is derived from an EMBL/GenBank/DDBJ whole genome shotgun (WGS) entry which is preliminary data.</text>
</comment>
<keyword evidence="9" id="KW-0347">Helicase</keyword>
<dbReference type="PANTHER" id="PTHR13710:SF154">
    <property type="entry name" value="RECQ HELICASE, PUTATIVE (AFU_ORTHOLOGUE AFUA_6G14720)-RELATED"/>
    <property type="match status" value="1"/>
</dbReference>
<keyword evidence="10" id="KW-1185">Reference proteome</keyword>
<keyword evidence="2" id="KW-0547">Nucleotide-binding</keyword>
<proteinExistence type="inferred from homology"/>
<evidence type="ECO:0000256" key="6">
    <source>
        <dbReference type="SAM" id="MobiDB-lite"/>
    </source>
</evidence>
<dbReference type="Pfam" id="PF00271">
    <property type="entry name" value="Helicase_C"/>
    <property type="match status" value="1"/>
</dbReference>
<dbReference type="STRING" id="490622.A0A395N6N0"/>
<dbReference type="Proteomes" id="UP000266272">
    <property type="component" value="Unassembled WGS sequence"/>
</dbReference>
<dbReference type="GO" id="GO:0005737">
    <property type="term" value="C:cytoplasm"/>
    <property type="evidence" value="ECO:0007669"/>
    <property type="project" value="TreeGrafter"/>
</dbReference>
<feature type="region of interest" description="Disordered" evidence="6">
    <location>
        <begin position="713"/>
        <end position="743"/>
    </location>
</feature>
<dbReference type="GO" id="GO:0043138">
    <property type="term" value="F:3'-5' DNA helicase activity"/>
    <property type="evidence" value="ECO:0007669"/>
    <property type="project" value="UniProtKB-EC"/>
</dbReference>
<evidence type="ECO:0000256" key="2">
    <source>
        <dbReference type="ARBA" id="ARBA00022741"/>
    </source>
</evidence>
<name>A0A395N6N0_TRIAR</name>
<dbReference type="PANTHER" id="PTHR13710">
    <property type="entry name" value="DNA HELICASE RECQ FAMILY MEMBER"/>
    <property type="match status" value="1"/>
</dbReference>
<gene>
    <name evidence="9" type="ORF">TARUN_10472</name>
</gene>
<feature type="non-terminal residue" evidence="9">
    <location>
        <position position="1314"/>
    </location>
</feature>
<dbReference type="InterPro" id="IPR001650">
    <property type="entry name" value="Helicase_C-like"/>
</dbReference>
<sequence length="1314" mass="148843">TLFTGPKRAIHYFCVTDSGVAADNGNVGVYEDAERPRTDGDGDGGGMAGHHHRHRRLKRGEDVEHLETIAKIKEQWSYDQSQQEEMQKILADGAAKHEITNWLKRSGWTAHFINRNLREIYLCSRLPGPEDDRLRRLLAAVDRMFFDRCIGGLKSMPLMARLLLASPHPKDAHSRPFGPLQEKTSMDRYLAYWKRFLCYCLNVLPLESDTLLEKHGFSFTSDRRRGLETLWEHLQDGNWPERDLEEELLQVSASFWMQRLDGDPFASPLWHFVAVLGIDGESGQLRPAHLFTYVLAGMVYVGRALLAEYAVPTAQRPGMEGLERRFARVRDTWLCKATYSPMGYMLSLLLYGRKIARETGSRLMVSWSKQGDLMYFMGKPIPMDAIRAMIDEMITDAETLLWTELMFKEERGGGDDVRFTIPLADVEDHLTQTQRGQSFVHTNGGLAGKEGEMLEDLVRGKRRQEFLNKDGRWNWEAIRGYLKSVDRFKELFLLSAHMAGGAPARGDEIGGLRWVNGINRDRGVFIIDGEMVTVTQYHKSLAHFDSPKVIPRFLPPRVAQLMAMYFVYIRPLTDRWEAEQWALYGKTKPPSDFIWHDENGPWDGTRISKAMAKWSYHYMGRRITLQDWRHIAIAISKKHARQRGVAKADFEEDDNDDDEAERYEIPDDLAAAHTTKTAANYGVTIDVLRRLTAESLEVFGQVSHRWHKFLELDQPSSGRRPSPLEREAEADIKPQAPRPSKRARVMHLEKPRLGSGQDQVILKALQAVLRDDHARFRTPQQEEAVRMAAAKETPLVAILPTGGGKSLVFMVPAMLAGAGVTIVVAPYAELKRQLVTRCLDAGIDCKHWPQARDSWPRVVIVSAEAATGDDFMQWAADLSVRGRLDRVVIDECHLTFTAASEYRKKLQGLVRLRSLGCPFVFLTGTLPPLAQRDFEEAMQLQHPLYIRASSHRTSAHYSVLRVRNGRGPMEVKKLVEARVGLLAPGEKGVVYCTSHAKCKALARLMDCHYYHGDPNEGGDAHFLAQRESGFQAWLRGETPYIVATAALGTGIDVPGITHVIHLEAPHSIIDYAQEAGRAGRAGERVAAVIVVEEKDWPSEDLRTDGRFEMKVREVNSLIRTKGCRRRVLGQCLDNDTRDCDRIDDAVPCDNCQQQQMVWKSELSAQGIIASAAYGRRAARGMERMEAALNEVLELGKEACRICWMFKGAKAATHSWHNCGQLEETLTFEGCMKFQCRVDYRKDAQAKFLSCFYCHVSQVLCPDGYQTRGSKCQWKHVVIPVAFAACHDKGLWVRVQEELAGRELCGQQEYISWLG</sequence>
<dbReference type="Gene3D" id="3.40.50.300">
    <property type="entry name" value="P-loop containing nucleotide triphosphate hydrolases"/>
    <property type="match status" value="2"/>
</dbReference>
<dbReference type="GO" id="GO:0000724">
    <property type="term" value="P:double-strand break repair via homologous recombination"/>
    <property type="evidence" value="ECO:0007669"/>
    <property type="project" value="TreeGrafter"/>
</dbReference>
<feature type="non-terminal residue" evidence="9">
    <location>
        <position position="1"/>
    </location>
</feature>
<evidence type="ECO:0000256" key="4">
    <source>
        <dbReference type="ARBA" id="ARBA00034617"/>
    </source>
</evidence>
<dbReference type="PROSITE" id="PS51192">
    <property type="entry name" value="HELICASE_ATP_BIND_1"/>
    <property type="match status" value="1"/>
</dbReference>
<dbReference type="GO" id="GO:0003676">
    <property type="term" value="F:nucleic acid binding"/>
    <property type="evidence" value="ECO:0007669"/>
    <property type="project" value="InterPro"/>
</dbReference>